<dbReference type="RefSeq" id="WP_251804064.1">
    <property type="nucleotide sequence ID" value="NZ_JAMQOL010000075.1"/>
</dbReference>
<keyword evidence="4" id="KW-1185">Reference proteome</keyword>
<evidence type="ECO:0000259" key="2">
    <source>
        <dbReference type="Pfam" id="PF13193"/>
    </source>
</evidence>
<dbReference type="InterPro" id="IPR025110">
    <property type="entry name" value="AMP-bd_C"/>
</dbReference>
<dbReference type="Gene3D" id="3.40.50.12780">
    <property type="entry name" value="N-terminal domain of ligase-like"/>
    <property type="match status" value="1"/>
</dbReference>
<dbReference type="NCBIfam" id="NF005714">
    <property type="entry name" value="PRK07529.1"/>
    <property type="match status" value="1"/>
</dbReference>
<evidence type="ECO:0000313" key="4">
    <source>
        <dbReference type="Proteomes" id="UP001523216"/>
    </source>
</evidence>
<dbReference type="SUPFAM" id="SSF56801">
    <property type="entry name" value="Acetyl-CoA synthetase-like"/>
    <property type="match status" value="1"/>
</dbReference>
<dbReference type="Pfam" id="PF13193">
    <property type="entry name" value="AMP-binding_C"/>
    <property type="match status" value="1"/>
</dbReference>
<protein>
    <submittedName>
        <fullName evidence="3">Acyl-CoA synthetase</fullName>
    </submittedName>
</protein>
<comment type="caution">
    <text evidence="3">The sequence shown here is derived from an EMBL/GenBank/DDBJ whole genome shotgun (WGS) entry which is preliminary data.</text>
</comment>
<name>A0ABT0YE26_9ACTN</name>
<dbReference type="PROSITE" id="PS00455">
    <property type="entry name" value="AMP_BINDING"/>
    <property type="match status" value="1"/>
</dbReference>
<accession>A0ABT0YE26</accession>
<feature type="domain" description="AMP-binding enzyme C-terminal" evidence="2">
    <location>
        <begin position="467"/>
        <end position="542"/>
    </location>
</feature>
<dbReference type="InterPro" id="IPR000873">
    <property type="entry name" value="AMP-dep_synth/lig_dom"/>
</dbReference>
<dbReference type="Proteomes" id="UP001523216">
    <property type="component" value="Unassembled WGS sequence"/>
</dbReference>
<reference evidence="3 4" key="1">
    <citation type="submission" date="2022-06" db="EMBL/GenBank/DDBJ databases">
        <title>Actinoplanes abujensis sp. nov., isolated from Nigerian arid soil.</title>
        <authorList>
            <person name="Ding P."/>
        </authorList>
    </citation>
    <scope>NUCLEOTIDE SEQUENCE [LARGE SCALE GENOMIC DNA]</scope>
    <source>
        <strain evidence="4">TRM88002</strain>
    </source>
</reference>
<feature type="domain" description="AMP-dependent synthetase/ligase" evidence="1">
    <location>
        <begin position="28"/>
        <end position="409"/>
    </location>
</feature>
<evidence type="ECO:0000313" key="3">
    <source>
        <dbReference type="EMBL" id="MCM4084312.1"/>
    </source>
</evidence>
<dbReference type="InterPro" id="IPR020845">
    <property type="entry name" value="AMP-binding_CS"/>
</dbReference>
<dbReference type="PANTHER" id="PTHR43767">
    <property type="entry name" value="LONG-CHAIN-FATTY-ACID--COA LIGASE"/>
    <property type="match status" value="1"/>
</dbReference>
<organism evidence="3 4">
    <name type="scientific">Paractinoplanes hotanensis</name>
    <dbReference type="NCBI Taxonomy" id="2906497"/>
    <lineage>
        <taxon>Bacteria</taxon>
        <taxon>Bacillati</taxon>
        <taxon>Actinomycetota</taxon>
        <taxon>Actinomycetes</taxon>
        <taxon>Micromonosporales</taxon>
        <taxon>Micromonosporaceae</taxon>
        <taxon>Paractinoplanes</taxon>
    </lineage>
</organism>
<dbReference type="Pfam" id="PF00501">
    <property type="entry name" value="AMP-binding"/>
    <property type="match status" value="1"/>
</dbReference>
<proteinExistence type="predicted"/>
<sequence>MNSLLDPTAIEQVPLAGLDLPSSTYTLLERAAEQYGHQTAHVLLDQARDAETVTYEVLLRRVNQSANALHRLGVSRHDAVALLSPNNGEMIVGLLAAEAVGIAQPLNPSLAPEALASMLNLSGARVLIAAGPEIHPQLWGLAVRLGEQLGLDAVLALRPDGPHGAPAELGGGGRVAYLEDVAAAEPADHLVPPRPGPGDVAAYFHTGGTTGTPKLAAHSHENEVFTAWSLAATAGDTEIVLFGGLPLFHVNAVMLSILAPAFAGGRVVWSGPLGWRDPQLYPVFWKLVERFGITMISAVPTVYAQLAQVPVDADLSSLSFAVCGAAILPPAVRDAFEKHTSVPICEGYGLTEATCASARIVPGHFRPGSVGLRMPYQHIRAVDPADGTPLPPGRIGVITISGPSVFPGYVTLEPDGTRTLDTRGKVIDGWLDTGDLGSVDADGYVYLTGRLKDLIIRGGHNIDPAVVEDAVLSHPDVTGASAVGRPDPHAGEVPVAYVTVRPGSDVTGTDLVTWASEQVAEPAAAPKAVHIMDALPVTAIGKDYKPALRADAIRRVVAEELPGTEVAVTVEDGTPVARIDTAGERDAVHAVLDRYTFRWRFSEAVSSE</sequence>
<gene>
    <name evidence="3" type="ORF">LXN57_42945</name>
</gene>
<dbReference type="Gene3D" id="3.30.300.30">
    <property type="match status" value="1"/>
</dbReference>
<dbReference type="PANTHER" id="PTHR43767:SF1">
    <property type="entry name" value="NONRIBOSOMAL PEPTIDE SYNTHASE PES1 (EUROFUNG)-RELATED"/>
    <property type="match status" value="1"/>
</dbReference>
<evidence type="ECO:0000259" key="1">
    <source>
        <dbReference type="Pfam" id="PF00501"/>
    </source>
</evidence>
<dbReference type="InterPro" id="IPR042099">
    <property type="entry name" value="ANL_N_sf"/>
</dbReference>
<dbReference type="InterPro" id="IPR050237">
    <property type="entry name" value="ATP-dep_AMP-bd_enzyme"/>
</dbReference>
<dbReference type="InterPro" id="IPR045851">
    <property type="entry name" value="AMP-bd_C_sf"/>
</dbReference>
<dbReference type="EMBL" id="JAMQOL010000075">
    <property type="protein sequence ID" value="MCM4084312.1"/>
    <property type="molecule type" value="Genomic_DNA"/>
</dbReference>